<sequence length="1009" mass="113764">MIVPVCVQVFPSDRNGRTSKCVNPKRGTRLKSALHFFSNAKTGRITEFRQQHRKTLDGRLCAAAFLHDDQTYTDCTSATSPDGTSGREWCYVEVQLLGKGSRDWDFCTQAVNYDKVRLQAKKVFEQKSLEADRLRDRLHVLNSRVHGMLQKFDSVCGKKHELISTRIDKINEWLRKSSSSIEKIELNSNELQNTKSIIGKMQGDMQHESIISKEAEENCEESPGYENEPFSDGLKVTYFNNSLFEGPPIESRIEKKEVNFFYNNRGPLENLSPYKYSIRYEGYLLAPHSGTFIFMTETDCSVRLLVSSQSVIENPNGGNGDNSDNGNSDRVKRVTSIPVELVGGEKHRFELEVSHASHLKFAKGESASMKLLWKSGRIGEQVIPSEYFFSEHIIPPTRFSMVDADLFELGLVDVGEDVYRQENTWVIKNIPSKYIGLHFLKTDVSPQFGNFSLSMNTGSNLFIASPIDSIFPLSPFKESLWKIYDTGDILKVENTLTKETKLFKIKFIPLKYRCIINFHVSPNIPFLIFAQQRKILPTVCNGEEEVLSSTQSTVFKECTESSYLSKEFNCLAGLSTFHVDRKYSTWRTSNGSVGEYIHIYFKKPVQVNKFRFKPRDNVLTWPSEISLQFDDSEVVVPVLHTSSMESNTTLLEHPVVTTSVRVEIRDMFTSHDETGGSFEIVGSPCDFNGSSSISGSSRGSHHATIDITDCRLTLKDFPDVMPLLSGDNYLVTCDSGCIENISKGDVYGSETYSIDSNICKAAVHAGICMEKSRQNCQFLVIIRGKNGESYVGSLKNNILSLSKHGDSYNLSFFILPIFTLNINQELYSSTPDSYSIVFKKKDDLHIPNRFIIDSGDVFTNHGNFAYGWNKPITYFTTSTIQKHRSSYSNGIYSGGINFPPASASEHCITDLECQTNFWKFQTHENGTYTIQVLVGNTLSIDSQRAFIEVNGLPLIKNVLLQKGEFFVGVKNVHVTNRTLVFTSTCLGNETDCVRARTTILAIQIVKIQS</sequence>
<dbReference type="SMART" id="SM00603">
    <property type="entry name" value="LCCL"/>
    <property type="match status" value="1"/>
</dbReference>
<dbReference type="AlphaFoldDB" id="A0A1A8VHX4"/>
<dbReference type="PROSITE" id="PS50820">
    <property type="entry name" value="LCCL"/>
    <property type="match status" value="1"/>
</dbReference>
<dbReference type="Pfam" id="PF03815">
    <property type="entry name" value="LCCL"/>
    <property type="match status" value="1"/>
</dbReference>
<accession>A0A1A8VHX4</accession>
<gene>
    <name evidence="3" type="ORF">POVCU2_0002220</name>
</gene>
<dbReference type="Pfam" id="PF07691">
    <property type="entry name" value="PA14"/>
    <property type="match status" value="1"/>
</dbReference>
<feature type="domain" description="PA14" evidence="2">
    <location>
        <begin position="229"/>
        <end position="387"/>
    </location>
</feature>
<dbReference type="InterPro" id="IPR036943">
    <property type="entry name" value="FN_type2_sf"/>
</dbReference>
<proteinExistence type="predicted"/>
<reference evidence="4" key="1">
    <citation type="submission" date="2016-05" db="EMBL/GenBank/DDBJ databases">
        <authorList>
            <person name="Naeem Raeece"/>
        </authorList>
    </citation>
    <scope>NUCLEOTIDE SEQUENCE [LARGE SCALE GENOMIC DNA]</scope>
</reference>
<dbReference type="InterPro" id="IPR004043">
    <property type="entry name" value="LCCL"/>
</dbReference>
<evidence type="ECO:0000313" key="3">
    <source>
        <dbReference type="EMBL" id="SBS80028.1"/>
    </source>
</evidence>
<dbReference type="InterPro" id="IPR011658">
    <property type="entry name" value="PA14_dom"/>
</dbReference>
<protein>
    <submittedName>
        <fullName evidence="3">LCCL domain-containing protein (CCp5)</fullName>
    </submittedName>
</protein>
<dbReference type="Gene3D" id="3.90.182.10">
    <property type="entry name" value="Toxin - Anthrax Protective Antigen,domain 1"/>
    <property type="match status" value="1"/>
</dbReference>
<name>A0A1A8VHX4_PLAOA</name>
<dbReference type="Gene3D" id="2.10.10.10">
    <property type="entry name" value="Fibronectin, type II, collagen-binding"/>
    <property type="match status" value="1"/>
</dbReference>
<dbReference type="SUPFAM" id="SSF56988">
    <property type="entry name" value="Anthrax protective antigen"/>
    <property type="match status" value="1"/>
</dbReference>
<dbReference type="SUPFAM" id="SSF69848">
    <property type="entry name" value="LCCL domain"/>
    <property type="match status" value="1"/>
</dbReference>
<evidence type="ECO:0000259" key="2">
    <source>
        <dbReference type="PROSITE" id="PS51820"/>
    </source>
</evidence>
<dbReference type="InterPro" id="IPR036609">
    <property type="entry name" value="LCCL_sf"/>
</dbReference>
<organism evidence="3 4">
    <name type="scientific">Plasmodium ovale curtisi</name>
    <dbReference type="NCBI Taxonomy" id="864141"/>
    <lineage>
        <taxon>Eukaryota</taxon>
        <taxon>Sar</taxon>
        <taxon>Alveolata</taxon>
        <taxon>Apicomplexa</taxon>
        <taxon>Aconoidasida</taxon>
        <taxon>Haemosporida</taxon>
        <taxon>Plasmodiidae</taxon>
        <taxon>Plasmodium</taxon>
        <taxon>Plasmodium (Plasmodium)</taxon>
    </lineage>
</organism>
<dbReference type="Gene3D" id="2.170.130.20">
    <property type="entry name" value="LCCL-like domain"/>
    <property type="match status" value="1"/>
</dbReference>
<dbReference type="PROSITE" id="PS51820">
    <property type="entry name" value="PA14"/>
    <property type="match status" value="1"/>
</dbReference>
<evidence type="ECO:0000313" key="4">
    <source>
        <dbReference type="Proteomes" id="UP000078560"/>
    </source>
</evidence>
<dbReference type="InterPro" id="IPR037524">
    <property type="entry name" value="PA14/GLEYA"/>
</dbReference>
<dbReference type="EMBL" id="FLQU01000028">
    <property type="protein sequence ID" value="SBS80028.1"/>
    <property type="molecule type" value="Genomic_DNA"/>
</dbReference>
<feature type="domain" description="LCCL" evidence="1">
    <location>
        <begin position="731"/>
        <end position="810"/>
    </location>
</feature>
<dbReference type="Proteomes" id="UP000078560">
    <property type="component" value="Unassembled WGS sequence"/>
</dbReference>
<dbReference type="SMART" id="SM00758">
    <property type="entry name" value="PA14"/>
    <property type="match status" value="1"/>
</dbReference>
<evidence type="ECO:0000259" key="1">
    <source>
        <dbReference type="PROSITE" id="PS50820"/>
    </source>
</evidence>